<sequence>MKYYLDFIHATTIKKAKIFSFLKCDENEAKILQFMAKALLQGESDFVVHTLLYKSLIEPKADSRIKTSEKALSFLPHIRNLIELGWITQSSFLQPKITDIALLELYNDNVCLSHAFLKLLEDGALNVDLPEITPYEDHLEYLKDRFSHIELLHKMSGLKFSQKLDSPSLSRANYRLKLLEETIQSRLQLTTKDISIIKLIKEQHLEPKEQIIFFALLKEEYSSSDENLRDMNALLELISLDEYDKIKHRSLLDENSNLVQKGLIDYDELLNPFGGISRTFFIPEEILQNIIHPNKKKKRNKISLDSLIKNQDIFELVEPKYDMNEIILHQNTREILNNLLAQVNSNVVHLLHLWGIRDKKKGIDAKILLYGTPGSGKTITALALAKSLKKQVLSFDCSKILSMYIGESEKNVRRIFDSYNEICKSIKNEPILLLDEADQFLSTRSSSGNSADKMHNQMQNIFLEQIERFDGILIATTNLLENFDTAFSRRFNYKIEFKRPNREQREALWLKYLPQNAEFSVDSKENLAKTLAEYDLSGGQIALVIKNTAYKVATKKESIFTQEDFITQIKAELSGNFDNNKPMGFRA</sequence>
<dbReference type="Pfam" id="PF00004">
    <property type="entry name" value="AAA"/>
    <property type="match status" value="1"/>
</dbReference>
<comment type="similarity">
    <text evidence="1">Belongs to the AAA ATPase family.</text>
</comment>
<dbReference type="InterPro" id="IPR054472">
    <property type="entry name" value="WHD"/>
</dbReference>
<dbReference type="InterPro" id="IPR003959">
    <property type="entry name" value="ATPase_AAA_core"/>
</dbReference>
<dbReference type="GO" id="GO:0005524">
    <property type="term" value="F:ATP binding"/>
    <property type="evidence" value="ECO:0007669"/>
    <property type="project" value="UniProtKB-KW"/>
</dbReference>
<dbReference type="SMART" id="SM00382">
    <property type="entry name" value="AAA"/>
    <property type="match status" value="1"/>
</dbReference>
<keyword evidence="5" id="KW-0378">Hydrolase</keyword>
<dbReference type="Gene3D" id="3.40.50.300">
    <property type="entry name" value="P-loop containing nucleotide triphosphate hydrolases"/>
    <property type="match status" value="1"/>
</dbReference>
<gene>
    <name evidence="5" type="primary">arc</name>
    <name evidence="5" type="ORF">NCTC12221_01258</name>
</gene>
<dbReference type="SUPFAM" id="SSF52540">
    <property type="entry name" value="P-loop containing nucleoside triphosphate hydrolases"/>
    <property type="match status" value="1"/>
</dbReference>
<name>A0A377JPV5_9HELI</name>
<dbReference type="EC" id="3.6.-.-" evidence="5"/>
<dbReference type="RefSeq" id="WP_034584682.1">
    <property type="nucleotide sequence ID" value="NZ_AP025204.1"/>
</dbReference>
<dbReference type="AlphaFoldDB" id="A0A377JPV5"/>
<dbReference type="InterPro" id="IPR027417">
    <property type="entry name" value="P-loop_NTPase"/>
</dbReference>
<reference evidence="5 6" key="1">
    <citation type="submission" date="2018-06" db="EMBL/GenBank/DDBJ databases">
        <authorList>
            <consortium name="Pathogen Informatics"/>
            <person name="Doyle S."/>
        </authorList>
    </citation>
    <scope>NUCLEOTIDE SEQUENCE [LARGE SCALE GENOMIC DNA]</scope>
    <source>
        <strain evidence="5 6">NCTC12221</strain>
    </source>
</reference>
<dbReference type="Pfam" id="PF22977">
    <property type="entry name" value="WHD"/>
    <property type="match status" value="1"/>
</dbReference>
<accession>A0A377JPV5</accession>
<dbReference type="PANTHER" id="PTHR23073">
    <property type="entry name" value="26S PROTEASOME REGULATORY SUBUNIT"/>
    <property type="match status" value="1"/>
</dbReference>
<keyword evidence="3" id="KW-0067">ATP-binding</keyword>
<evidence type="ECO:0000256" key="1">
    <source>
        <dbReference type="ARBA" id="ARBA00006914"/>
    </source>
</evidence>
<evidence type="ECO:0000256" key="2">
    <source>
        <dbReference type="ARBA" id="ARBA00022741"/>
    </source>
</evidence>
<evidence type="ECO:0000256" key="3">
    <source>
        <dbReference type="ARBA" id="ARBA00022840"/>
    </source>
</evidence>
<proteinExistence type="inferred from homology"/>
<evidence type="ECO:0000313" key="5">
    <source>
        <dbReference type="EMBL" id="STP09810.1"/>
    </source>
</evidence>
<dbReference type="Proteomes" id="UP000255335">
    <property type="component" value="Unassembled WGS sequence"/>
</dbReference>
<dbReference type="InterPro" id="IPR003593">
    <property type="entry name" value="AAA+_ATPase"/>
</dbReference>
<keyword evidence="2" id="KW-0547">Nucleotide-binding</keyword>
<feature type="domain" description="AAA+ ATPase" evidence="4">
    <location>
        <begin position="363"/>
        <end position="501"/>
    </location>
</feature>
<dbReference type="InterPro" id="IPR050221">
    <property type="entry name" value="26S_Proteasome_ATPase"/>
</dbReference>
<evidence type="ECO:0000313" key="6">
    <source>
        <dbReference type="Proteomes" id="UP000255335"/>
    </source>
</evidence>
<dbReference type="GO" id="GO:0016887">
    <property type="term" value="F:ATP hydrolysis activity"/>
    <property type="evidence" value="ECO:0007669"/>
    <property type="project" value="InterPro"/>
</dbReference>
<evidence type="ECO:0000259" key="4">
    <source>
        <dbReference type="SMART" id="SM00382"/>
    </source>
</evidence>
<protein>
    <submittedName>
        <fullName evidence="5">AAA family ATPase</fullName>
        <ecNumber evidence="5">3.6.-.-</ecNumber>
    </submittedName>
</protein>
<organism evidence="5 6">
    <name type="scientific">Helicobacter cinaedi</name>
    <dbReference type="NCBI Taxonomy" id="213"/>
    <lineage>
        <taxon>Bacteria</taxon>
        <taxon>Pseudomonadati</taxon>
        <taxon>Campylobacterota</taxon>
        <taxon>Epsilonproteobacteria</taxon>
        <taxon>Campylobacterales</taxon>
        <taxon>Helicobacteraceae</taxon>
        <taxon>Helicobacter</taxon>
    </lineage>
</organism>
<dbReference type="EMBL" id="UGHZ01000001">
    <property type="protein sequence ID" value="STP09810.1"/>
    <property type="molecule type" value="Genomic_DNA"/>
</dbReference>
<dbReference type="CDD" id="cd19481">
    <property type="entry name" value="RecA-like_protease"/>
    <property type="match status" value="1"/>
</dbReference>